<reference evidence="2" key="1">
    <citation type="journal article" date="2012" name="J. Microbiol. Biotechnol.">
        <title>Ramlibacter ginsenosidimutans sp. nov., with ginsenoside-converting activity.</title>
        <authorList>
            <person name="Wang L."/>
            <person name="An D.S."/>
            <person name="Kim S.G."/>
            <person name="Jin F.X."/>
            <person name="Kim S.C."/>
            <person name="Lee S.T."/>
            <person name="Im W.T."/>
        </authorList>
    </citation>
    <scope>NUCLEOTIDE SEQUENCE</scope>
    <source>
        <strain evidence="2">KACC 17527</strain>
    </source>
</reference>
<proteinExistence type="predicted"/>
<protein>
    <recommendedName>
        <fullName evidence="4">DUF3108 domain-containing protein</fullName>
    </recommendedName>
</protein>
<organism evidence="2 3">
    <name type="scientific">Ramlibacter ginsenosidimutans</name>
    <dbReference type="NCBI Taxonomy" id="502333"/>
    <lineage>
        <taxon>Bacteria</taxon>
        <taxon>Pseudomonadati</taxon>
        <taxon>Pseudomonadota</taxon>
        <taxon>Betaproteobacteria</taxon>
        <taxon>Burkholderiales</taxon>
        <taxon>Comamonadaceae</taxon>
        <taxon>Ramlibacter</taxon>
    </lineage>
</organism>
<gene>
    <name evidence="2" type="ORF">JJB11_19930</name>
</gene>
<name>A0A934TVM0_9BURK</name>
<dbReference type="AlphaFoldDB" id="A0A934TVM0"/>
<dbReference type="RefSeq" id="WP_201175546.1">
    <property type="nucleotide sequence ID" value="NZ_JAEPWM010000009.1"/>
</dbReference>
<evidence type="ECO:0000256" key="1">
    <source>
        <dbReference type="SAM" id="SignalP"/>
    </source>
</evidence>
<evidence type="ECO:0000313" key="2">
    <source>
        <dbReference type="EMBL" id="MBK6008382.1"/>
    </source>
</evidence>
<comment type="caution">
    <text evidence="2">The sequence shown here is derived from an EMBL/GenBank/DDBJ whole genome shotgun (WGS) entry which is preliminary data.</text>
</comment>
<sequence length="197" mass="21554">MTTPLRQPLAAFLVACTAGASAGASAAQWDFTVLLDGQPIGEHRFVVGGTRDRTVEIEAAFQVKLLGWTAYRYRHEARERWRGDCLASVQASTDDNGSDTEVSQSFPPAPCTMSFAYWNPAIASQEQLFDAGTGKLRPVQVTALPPTTITVRGAPVAARGLRIAGLPQPIDVWYDGDTWIGLDTFVRGQRRLSYRLR</sequence>
<dbReference type="Proteomes" id="UP000630528">
    <property type="component" value="Unassembled WGS sequence"/>
</dbReference>
<reference evidence="2" key="2">
    <citation type="submission" date="2021-01" db="EMBL/GenBank/DDBJ databases">
        <authorList>
            <person name="Kang M."/>
        </authorList>
    </citation>
    <scope>NUCLEOTIDE SEQUENCE</scope>
    <source>
        <strain evidence="2">KACC 17527</strain>
    </source>
</reference>
<dbReference type="Pfam" id="PF19630">
    <property type="entry name" value="DUF6134"/>
    <property type="match status" value="1"/>
</dbReference>
<feature type="signal peptide" evidence="1">
    <location>
        <begin position="1"/>
        <end position="26"/>
    </location>
</feature>
<keyword evidence="1" id="KW-0732">Signal</keyword>
<dbReference type="InterPro" id="IPR045767">
    <property type="entry name" value="DUF6134"/>
</dbReference>
<keyword evidence="3" id="KW-1185">Reference proteome</keyword>
<evidence type="ECO:0000313" key="3">
    <source>
        <dbReference type="Proteomes" id="UP000630528"/>
    </source>
</evidence>
<evidence type="ECO:0008006" key="4">
    <source>
        <dbReference type="Google" id="ProtNLM"/>
    </source>
</evidence>
<dbReference type="EMBL" id="JAEPWM010000009">
    <property type="protein sequence ID" value="MBK6008382.1"/>
    <property type="molecule type" value="Genomic_DNA"/>
</dbReference>
<accession>A0A934TVM0</accession>
<feature type="chain" id="PRO_5037198645" description="DUF3108 domain-containing protein" evidence="1">
    <location>
        <begin position="27"/>
        <end position="197"/>
    </location>
</feature>